<dbReference type="InterPro" id="IPR029058">
    <property type="entry name" value="AB_hydrolase_fold"/>
</dbReference>
<evidence type="ECO:0000256" key="3">
    <source>
        <dbReference type="ARBA" id="ARBA00023098"/>
    </source>
</evidence>
<organism evidence="7 8">
    <name type="scientific">Pseudocercospora fijiensis (strain CIRAD86)</name>
    <name type="common">Black leaf streak disease fungus</name>
    <name type="synonym">Mycosphaerella fijiensis</name>
    <dbReference type="NCBI Taxonomy" id="383855"/>
    <lineage>
        <taxon>Eukaryota</taxon>
        <taxon>Fungi</taxon>
        <taxon>Dikarya</taxon>
        <taxon>Ascomycota</taxon>
        <taxon>Pezizomycotina</taxon>
        <taxon>Dothideomycetes</taxon>
        <taxon>Dothideomycetidae</taxon>
        <taxon>Mycosphaerellales</taxon>
        <taxon>Mycosphaerellaceae</taxon>
        <taxon>Pseudocercospora</taxon>
    </lineage>
</organism>
<evidence type="ECO:0000256" key="2">
    <source>
        <dbReference type="ARBA" id="ARBA00022963"/>
    </source>
</evidence>
<evidence type="ECO:0000313" key="7">
    <source>
        <dbReference type="EMBL" id="EME77303.1"/>
    </source>
</evidence>
<evidence type="ECO:0000256" key="1">
    <source>
        <dbReference type="ARBA" id="ARBA00022801"/>
    </source>
</evidence>
<dbReference type="PANTHER" id="PTHR10272">
    <property type="entry name" value="PLATELET-ACTIVATING FACTOR ACETYLHYDROLASE"/>
    <property type="match status" value="1"/>
</dbReference>
<dbReference type="Pfam" id="PF03403">
    <property type="entry name" value="PAF-AH_p_II"/>
    <property type="match status" value="1"/>
</dbReference>
<proteinExistence type="inferred from homology"/>
<dbReference type="STRING" id="383855.M3AJG9"/>
<name>M3AJG9_PSEFD</name>
<feature type="active site" description="Nucleophile" evidence="5">
    <location>
        <position position="320"/>
    </location>
</feature>
<keyword evidence="3 4" id="KW-0443">Lipid metabolism</keyword>
<dbReference type="SUPFAM" id="SSF53474">
    <property type="entry name" value="alpha/beta-Hydrolases"/>
    <property type="match status" value="1"/>
</dbReference>
<reference evidence="7 8" key="1">
    <citation type="journal article" date="2012" name="PLoS Pathog.">
        <title>Diverse lifestyles and strategies of plant pathogenesis encoded in the genomes of eighteen Dothideomycetes fungi.</title>
        <authorList>
            <person name="Ohm R.A."/>
            <person name="Feau N."/>
            <person name="Henrissat B."/>
            <person name="Schoch C.L."/>
            <person name="Horwitz B.A."/>
            <person name="Barry K.W."/>
            <person name="Condon B.J."/>
            <person name="Copeland A.C."/>
            <person name="Dhillon B."/>
            <person name="Glaser F."/>
            <person name="Hesse C.N."/>
            <person name="Kosti I."/>
            <person name="LaButti K."/>
            <person name="Lindquist E.A."/>
            <person name="Lucas S."/>
            <person name="Salamov A.A."/>
            <person name="Bradshaw R.E."/>
            <person name="Ciuffetti L."/>
            <person name="Hamelin R.C."/>
            <person name="Kema G.H.J."/>
            <person name="Lawrence C."/>
            <person name="Scott J.A."/>
            <person name="Spatafora J.W."/>
            <person name="Turgeon B.G."/>
            <person name="de Wit P.J.G.M."/>
            <person name="Zhong S."/>
            <person name="Goodwin S.B."/>
            <person name="Grigoriev I.V."/>
        </authorList>
    </citation>
    <scope>NUCLEOTIDE SEQUENCE [LARGE SCALE GENOMIC DNA]</scope>
    <source>
        <strain evidence="7 8">CIRAD86</strain>
    </source>
</reference>
<dbReference type="EC" id="3.1.1.47" evidence="4"/>
<dbReference type="EMBL" id="KB446566">
    <property type="protein sequence ID" value="EME77303.1"/>
    <property type="molecule type" value="Genomic_DNA"/>
</dbReference>
<keyword evidence="6" id="KW-0472">Membrane</keyword>
<dbReference type="OrthoDB" id="2363873at2759"/>
<feature type="active site" description="Charge relay system" evidence="5">
    <location>
        <position position="353"/>
    </location>
</feature>
<comment type="similarity">
    <text evidence="4">Belongs to the serine esterase family.</text>
</comment>
<dbReference type="HOGENOM" id="CLU_022501_3_0_1"/>
<keyword evidence="6" id="KW-0812">Transmembrane</keyword>
<dbReference type="eggNOG" id="KOG3847">
    <property type="taxonomic scope" value="Eukaryota"/>
</dbReference>
<dbReference type="AlphaFoldDB" id="M3AJG9"/>
<feature type="transmembrane region" description="Helical" evidence="6">
    <location>
        <begin position="33"/>
        <end position="53"/>
    </location>
</feature>
<dbReference type="Gene3D" id="3.40.50.1820">
    <property type="entry name" value="alpha/beta hydrolase"/>
    <property type="match status" value="1"/>
</dbReference>
<dbReference type="GO" id="GO:0003847">
    <property type="term" value="F:1-alkyl-2-acetylglycerophosphocholine esterase activity"/>
    <property type="evidence" value="ECO:0007669"/>
    <property type="project" value="UniProtKB-UniRule"/>
</dbReference>
<dbReference type="GO" id="GO:0016042">
    <property type="term" value="P:lipid catabolic process"/>
    <property type="evidence" value="ECO:0007669"/>
    <property type="project" value="UniProtKB-KW"/>
</dbReference>
<accession>M3AJG9</accession>
<protein>
    <recommendedName>
        <fullName evidence="4">Putative phospholipase</fullName>
        <ecNumber evidence="4">3.1.1.47</ecNumber>
    </recommendedName>
</protein>
<evidence type="ECO:0000256" key="5">
    <source>
        <dbReference type="PIRSR" id="PIRSR018169-1"/>
    </source>
</evidence>
<dbReference type="Proteomes" id="UP000016932">
    <property type="component" value="Unassembled WGS sequence"/>
</dbReference>
<feature type="active site" description="Charge relay system" evidence="5">
    <location>
        <position position="417"/>
    </location>
</feature>
<keyword evidence="1 4" id="KW-0378">Hydrolase</keyword>
<dbReference type="PIRSF" id="PIRSF018169">
    <property type="entry name" value="PAF_acetylhydrolase"/>
    <property type="match status" value="1"/>
</dbReference>
<keyword evidence="8" id="KW-1185">Reference proteome</keyword>
<dbReference type="PANTHER" id="PTHR10272:SF11">
    <property type="entry name" value="PHOSPHOLIPASE-RELATED"/>
    <property type="match status" value="1"/>
</dbReference>
<dbReference type="InterPro" id="IPR016715">
    <property type="entry name" value="PAF_acetylhydro_eukaryote"/>
</dbReference>
<keyword evidence="2 4" id="KW-0442">Lipid degradation</keyword>
<comment type="catalytic activity">
    <reaction evidence="4">
        <text>a 1-O-alkyl-2-acetyl-sn-glycero-3-phosphocholine + H2O = a 1-O-alkyl-sn-glycero-3-phosphocholine + acetate + H(+)</text>
        <dbReference type="Rhea" id="RHEA:17777"/>
        <dbReference type="ChEBI" id="CHEBI:15377"/>
        <dbReference type="ChEBI" id="CHEBI:15378"/>
        <dbReference type="ChEBI" id="CHEBI:30089"/>
        <dbReference type="ChEBI" id="CHEBI:30909"/>
        <dbReference type="ChEBI" id="CHEBI:36707"/>
        <dbReference type="EC" id="3.1.1.47"/>
    </reaction>
</comment>
<evidence type="ECO:0000313" key="8">
    <source>
        <dbReference type="Proteomes" id="UP000016932"/>
    </source>
</evidence>
<evidence type="ECO:0000256" key="4">
    <source>
        <dbReference type="PIRNR" id="PIRNR018169"/>
    </source>
</evidence>
<dbReference type="GeneID" id="19339475"/>
<gene>
    <name evidence="7" type="ORF">MYCFIDRAFT_42344</name>
</gene>
<sequence length="514" mass="57176">METLRPRWLVQNQQSWTRTWTEKAIVSIRPRLTVGYILCSAIAIYILYCYVVWSPLFASKLPKYTGTYGVGAIDVEVPVQEPRQVVDAVFKKDKTPAFQLDTVLFTLYYPVEKRVKSAKANHKWFPKPLSLIAEGYATAAHFNNFLSRPLFTAVLWCLAGSIDIPAKVDVPLMRSGDEKVKQYPLVVFSHGDVSSRTDYTAYCGELASRGVVVAAIEHRDGSCPGSIVHLPDGKKRNVLLFGADKLQAETPDAEVSNDDWRFKKLAFRDAEIEETVSILRGLNSGKGSEIFSKNYRKEGKDLQAWADRLDLSQVAIAGHSFGATGALQALKSANKTSSARSWNNPAIGGIILDPGKESGKLNTDIDVPLLIVHSDSWSKAHTIFYGRPHFDTVRDIAIDMLNRCGSTWFMTSLKTSHPSITDAPLIEPLLLSWTTGATINVKEGLREYVRVSMGFLKYLRDGSRQGVLNVGVTHQEYGKDSRSGKQKEKMEKGITKYWQVHVAPPATFSKDNDG</sequence>
<dbReference type="VEuPathDB" id="FungiDB:MYCFIDRAFT_42344"/>
<evidence type="ECO:0000256" key="6">
    <source>
        <dbReference type="SAM" id="Phobius"/>
    </source>
</evidence>
<dbReference type="RefSeq" id="XP_007931979.1">
    <property type="nucleotide sequence ID" value="XM_007933788.1"/>
</dbReference>
<keyword evidence="6" id="KW-1133">Transmembrane helix</keyword>
<dbReference type="KEGG" id="pfj:MYCFIDRAFT_42344"/>